<keyword evidence="2" id="KW-1185">Reference proteome</keyword>
<gene>
    <name evidence="1" type="ORF">CLV58_12542</name>
</gene>
<evidence type="ECO:0000313" key="2">
    <source>
        <dbReference type="Proteomes" id="UP000238375"/>
    </source>
</evidence>
<name>A0A2T0S8M8_9BACT</name>
<evidence type="ECO:0000313" key="1">
    <source>
        <dbReference type="EMBL" id="PRY29780.1"/>
    </source>
</evidence>
<proteinExistence type="predicted"/>
<organism evidence="1 2">
    <name type="scientific">Spirosoma oryzae</name>
    <dbReference type="NCBI Taxonomy" id="1469603"/>
    <lineage>
        <taxon>Bacteria</taxon>
        <taxon>Pseudomonadati</taxon>
        <taxon>Bacteroidota</taxon>
        <taxon>Cytophagia</taxon>
        <taxon>Cytophagales</taxon>
        <taxon>Cytophagaceae</taxon>
        <taxon>Spirosoma</taxon>
    </lineage>
</organism>
<dbReference type="RefSeq" id="WP_106140062.1">
    <property type="nucleotide sequence ID" value="NZ_PVTE01000025.1"/>
</dbReference>
<dbReference type="EMBL" id="PVTE01000025">
    <property type="protein sequence ID" value="PRY29780.1"/>
    <property type="molecule type" value="Genomic_DNA"/>
</dbReference>
<accession>A0A2T0S8M8</accession>
<dbReference type="AlphaFoldDB" id="A0A2T0S8M8"/>
<protein>
    <submittedName>
        <fullName evidence="1">Uncharacterized protein</fullName>
    </submittedName>
</protein>
<reference evidence="1 2" key="1">
    <citation type="submission" date="2018-03" db="EMBL/GenBank/DDBJ databases">
        <title>Genomic Encyclopedia of Archaeal and Bacterial Type Strains, Phase II (KMG-II): from individual species to whole genera.</title>
        <authorList>
            <person name="Goeker M."/>
        </authorList>
    </citation>
    <scope>NUCLEOTIDE SEQUENCE [LARGE SCALE GENOMIC DNA]</scope>
    <source>
        <strain evidence="1 2">DSM 28354</strain>
    </source>
</reference>
<sequence length="140" mass="15815">MLSKILSTVIDRGKGHGLEPALRMVVKNSDDVRDSLLKSLFQSASLHSQGNNMGLIFEYLDQKRIATDQGEPDLEYHLIVRAPREGERMVAGGVVYDQEIKEIDELLLLIDHHQGISHKLTRQKEKVRELLTIVISRSSS</sequence>
<dbReference type="Proteomes" id="UP000238375">
    <property type="component" value="Unassembled WGS sequence"/>
</dbReference>
<comment type="caution">
    <text evidence="1">The sequence shown here is derived from an EMBL/GenBank/DDBJ whole genome shotgun (WGS) entry which is preliminary data.</text>
</comment>